<dbReference type="AlphaFoldDB" id="A0A564YUA5"/>
<reference evidence="1 2" key="1">
    <citation type="submission" date="2019-07" db="EMBL/GenBank/DDBJ databases">
        <authorList>
            <person name="Jastrzebski P J."/>
            <person name="Paukszto L."/>
            <person name="Jastrzebski P J."/>
        </authorList>
    </citation>
    <scope>NUCLEOTIDE SEQUENCE [LARGE SCALE GENOMIC DNA]</scope>
    <source>
        <strain evidence="1 2">WMS-il1</strain>
    </source>
</reference>
<dbReference type="EMBL" id="CABIJS010000355">
    <property type="protein sequence ID" value="VUZ50273.1"/>
    <property type="molecule type" value="Genomic_DNA"/>
</dbReference>
<name>A0A564YUA5_HYMDI</name>
<dbReference type="Proteomes" id="UP000321570">
    <property type="component" value="Unassembled WGS sequence"/>
</dbReference>
<sequence length="66" mass="7772">SSKTLKHTYGNDIVNEKTFRRWFSVGYFKKDDISLKDERRTESRMLMKLNSEQLQVAIDENPTCTA</sequence>
<feature type="non-terminal residue" evidence="1">
    <location>
        <position position="1"/>
    </location>
</feature>
<gene>
    <name evidence="1" type="ORF">WMSIL1_LOCUS9120</name>
</gene>
<proteinExistence type="predicted"/>
<keyword evidence="2" id="KW-1185">Reference proteome</keyword>
<evidence type="ECO:0000313" key="1">
    <source>
        <dbReference type="EMBL" id="VUZ50273.1"/>
    </source>
</evidence>
<accession>A0A564YUA5</accession>
<evidence type="ECO:0008006" key="3">
    <source>
        <dbReference type="Google" id="ProtNLM"/>
    </source>
</evidence>
<evidence type="ECO:0000313" key="2">
    <source>
        <dbReference type="Proteomes" id="UP000321570"/>
    </source>
</evidence>
<organism evidence="1 2">
    <name type="scientific">Hymenolepis diminuta</name>
    <name type="common">Rat tapeworm</name>
    <dbReference type="NCBI Taxonomy" id="6216"/>
    <lineage>
        <taxon>Eukaryota</taxon>
        <taxon>Metazoa</taxon>
        <taxon>Spiralia</taxon>
        <taxon>Lophotrochozoa</taxon>
        <taxon>Platyhelminthes</taxon>
        <taxon>Cestoda</taxon>
        <taxon>Eucestoda</taxon>
        <taxon>Cyclophyllidea</taxon>
        <taxon>Hymenolepididae</taxon>
        <taxon>Hymenolepis</taxon>
    </lineage>
</organism>
<protein>
    <recommendedName>
        <fullName evidence="3">Mos1 transposase HTH domain-containing protein</fullName>
    </recommendedName>
</protein>